<dbReference type="InterPro" id="IPR012545">
    <property type="entry name" value="DUF1697"/>
</dbReference>
<dbReference type="OrthoDB" id="9806494at2"/>
<comment type="caution">
    <text evidence="1">The sequence shown here is derived from an EMBL/GenBank/DDBJ whole genome shotgun (WGS) entry which is preliminary data.</text>
</comment>
<dbReference type="Gene3D" id="3.30.70.1280">
    <property type="entry name" value="SP0830-like domains"/>
    <property type="match status" value="1"/>
</dbReference>
<organism evidence="1 2">
    <name type="scientific">Niallia nealsonii</name>
    <dbReference type="NCBI Taxonomy" id="115979"/>
    <lineage>
        <taxon>Bacteria</taxon>
        <taxon>Bacillati</taxon>
        <taxon>Bacillota</taxon>
        <taxon>Bacilli</taxon>
        <taxon>Bacillales</taxon>
        <taxon>Bacillaceae</taxon>
        <taxon>Niallia</taxon>
    </lineage>
</organism>
<gene>
    <name evidence="1" type="ORF">CWS01_15480</name>
</gene>
<accession>A0A2N0YZV6</accession>
<dbReference type="PIRSF" id="PIRSF008502">
    <property type="entry name" value="UCP008502"/>
    <property type="match status" value="1"/>
</dbReference>
<dbReference type="AlphaFoldDB" id="A0A2N0YZV6"/>
<dbReference type="PANTHER" id="PTHR36439:SF1">
    <property type="entry name" value="DUF1697 DOMAIN-CONTAINING PROTEIN"/>
    <property type="match status" value="1"/>
</dbReference>
<name>A0A2N0YZV6_9BACI</name>
<protein>
    <submittedName>
        <fullName evidence="1">Cytoplasmic protein</fullName>
    </submittedName>
</protein>
<dbReference type="Pfam" id="PF08002">
    <property type="entry name" value="DUF1697"/>
    <property type="match status" value="1"/>
</dbReference>
<dbReference type="EMBL" id="PISE01000034">
    <property type="protein sequence ID" value="PKG22797.1"/>
    <property type="molecule type" value="Genomic_DNA"/>
</dbReference>
<sequence length="186" mass="21307">MTIYIAFIRGINVGGHHKIKMAELRESLVKIGLLDVKTYIQSGNIVFKSMEEKIILQKRIEHKIEIDYGFSCTVVLRTVDELEEIINHCPFPEKWIIAAKGASTAESQYVALCTDTLLEEDIKRLDTYKSDRERYHISGQDIYLLFYDSIRNSKLGNSLSKLSVSATVRNWKTLNKLASMAKEMQS</sequence>
<evidence type="ECO:0000313" key="2">
    <source>
        <dbReference type="Proteomes" id="UP000233375"/>
    </source>
</evidence>
<reference evidence="1 2" key="1">
    <citation type="journal article" date="2003" name="Int. J. Syst. Evol. Microbiol.">
        <title>Bacillus nealsonii sp. nov., isolated from a spacecraft-assembly facility, whose spores are gamma-radiation resistant.</title>
        <authorList>
            <person name="Venkateswaran K."/>
            <person name="Kempf M."/>
            <person name="Chen F."/>
            <person name="Satomi M."/>
            <person name="Nicholson W."/>
            <person name="Kern R."/>
        </authorList>
    </citation>
    <scope>NUCLEOTIDE SEQUENCE [LARGE SCALE GENOMIC DNA]</scope>
    <source>
        <strain evidence="1 2">FO-92</strain>
    </source>
</reference>
<dbReference type="SUPFAM" id="SSF160379">
    <property type="entry name" value="SP0830-like"/>
    <property type="match status" value="1"/>
</dbReference>
<dbReference type="Proteomes" id="UP000233375">
    <property type="component" value="Unassembled WGS sequence"/>
</dbReference>
<dbReference type="PANTHER" id="PTHR36439">
    <property type="entry name" value="BLL4334 PROTEIN"/>
    <property type="match status" value="1"/>
</dbReference>
<dbReference type="RefSeq" id="WP_101178094.1">
    <property type="nucleotide sequence ID" value="NZ_PISE01000034.1"/>
</dbReference>
<evidence type="ECO:0000313" key="1">
    <source>
        <dbReference type="EMBL" id="PKG22797.1"/>
    </source>
</evidence>
<proteinExistence type="predicted"/>
<keyword evidence="2" id="KW-1185">Reference proteome</keyword>